<comment type="caution">
    <text evidence="1">The sequence shown here is derived from an EMBL/GenBank/DDBJ whole genome shotgun (WGS) entry which is preliminary data.</text>
</comment>
<name>A0ABX9SSR2_9GAMM</name>
<evidence type="ECO:0000313" key="1">
    <source>
        <dbReference type="EMBL" id="RKS66489.1"/>
    </source>
</evidence>
<evidence type="ECO:0000313" key="2">
    <source>
        <dbReference type="Proteomes" id="UP000280955"/>
    </source>
</evidence>
<dbReference type="Proteomes" id="UP000280955">
    <property type="component" value="Unassembled WGS sequence"/>
</dbReference>
<dbReference type="EMBL" id="RBLJ01000001">
    <property type="protein sequence ID" value="RKS66489.1"/>
    <property type="molecule type" value="Genomic_DNA"/>
</dbReference>
<protein>
    <recommendedName>
        <fullName evidence="3">Adhesin</fullName>
    </recommendedName>
</protein>
<evidence type="ECO:0008006" key="3">
    <source>
        <dbReference type="Google" id="ProtNLM"/>
    </source>
</evidence>
<sequence length="225" mass="23407">MAVNFALEWVVVDNNSLANVLAAAEANKKGTVEKWQQDKQTEIQKACSGNTPLSCQTLVAAEGSILALPWLSGAAATTGLIGAVANTGIQYLANGNVDPNDAIFAYWTGVFTANTGLWGTVAWNAGMGAASSYVKGDDPLKGGVISGAASGIGYGVGKLAQNPLEKFINPNWKNYEWVDMGMGISKSLPLSSLPGVAGNVVSSISTEFSNDQINKGVNKIEGEHK</sequence>
<organism evidence="1 2">
    <name type="scientific">Photorhabdus asymbiotica</name>
    <dbReference type="NCBI Taxonomy" id="291112"/>
    <lineage>
        <taxon>Bacteria</taxon>
        <taxon>Pseudomonadati</taxon>
        <taxon>Pseudomonadota</taxon>
        <taxon>Gammaproteobacteria</taxon>
        <taxon>Enterobacterales</taxon>
        <taxon>Morganellaceae</taxon>
        <taxon>Photorhabdus</taxon>
    </lineage>
</organism>
<accession>A0ABX9SSR2</accession>
<dbReference type="RefSeq" id="WP_015833628.1">
    <property type="nucleotide sequence ID" value="NC_012962.1"/>
</dbReference>
<proteinExistence type="predicted"/>
<keyword evidence="2" id="KW-1185">Reference proteome</keyword>
<reference evidence="1 2" key="1">
    <citation type="submission" date="2018-10" db="EMBL/GenBank/DDBJ databases">
        <title>Genomic Encyclopedia of Archaeal and Bacterial Type Strains, Phase II (KMG-II): from individual species to whole genera.</title>
        <authorList>
            <person name="Goeker M."/>
        </authorList>
    </citation>
    <scope>NUCLEOTIDE SEQUENCE [LARGE SCALE GENOMIC DNA]</scope>
    <source>
        <strain evidence="1 2">DSM 15149</strain>
    </source>
</reference>
<gene>
    <name evidence="1" type="ORF">BDD30_0794</name>
</gene>